<dbReference type="Pfam" id="PF03572">
    <property type="entry name" value="Peptidase_S41"/>
    <property type="match status" value="1"/>
</dbReference>
<protein>
    <submittedName>
        <fullName evidence="2">Peptidase</fullName>
    </submittedName>
</protein>
<dbReference type="InterPro" id="IPR005151">
    <property type="entry name" value="Tail-specific_protease"/>
</dbReference>
<dbReference type="InterPro" id="IPR029045">
    <property type="entry name" value="ClpP/crotonase-like_dom_sf"/>
</dbReference>
<name>A0A2W0ENF0_PSEJE</name>
<dbReference type="Gene3D" id="3.90.226.10">
    <property type="entry name" value="2-enoyl-CoA Hydratase, Chain A, domain 1"/>
    <property type="match status" value="1"/>
</dbReference>
<comment type="caution">
    <text evidence="2">The sequence shown here is derived from an EMBL/GenBank/DDBJ whole genome shotgun (WGS) entry which is preliminary data.</text>
</comment>
<dbReference type="EMBL" id="PDLL01000189">
    <property type="protein sequence ID" value="PYY69487.1"/>
    <property type="molecule type" value="Genomic_DNA"/>
</dbReference>
<dbReference type="AlphaFoldDB" id="A0A2W0ENF0"/>
<reference evidence="2 3" key="1">
    <citation type="journal article" date="2018" name="Appl. Microbiol. Biotechnol.">
        <title>Characterization of the caprolactam degradation pathway in Pseudomonas jessenii using mass spectrometry-based proteomics.</title>
        <authorList>
            <person name="Otzen M."/>
            <person name="Palacio C."/>
            <person name="Janssen D.B."/>
        </authorList>
    </citation>
    <scope>NUCLEOTIDE SEQUENCE [LARGE SCALE GENOMIC DNA]</scope>
    <source>
        <strain evidence="2 3">GO3</strain>
    </source>
</reference>
<dbReference type="SUPFAM" id="SSF52096">
    <property type="entry name" value="ClpP/crotonase"/>
    <property type="match status" value="1"/>
</dbReference>
<sequence>MICNADVFLLRRLCLTLFMLVVLPPLVLADEVNTKHWRDLTVNDLSVIRQLIITSHPGAIESDNESFIEWVERGYLQASQLSKGVSSRKDSQAVLNFYIAGFKDGHVGMNQPDKGKSSWAGFILDMRGQSFVVKQVAKSWPIPLPPIDSKVLSCDSKSVREILESEISPYIDRRLNLKSTWLHLAKQLTVDDANYPVLARVLSKSCLVELPNGARQSFTLLWQEDRGQLEAFLRQPQPVQALHDLGDGRYWIHVSDFMPSAAENAALDVMLESIKSINDAKWVVLDTRGNRGGNSLVGAEILSALLGSKLVKSLDVPSRAYAMWRVSPFALSTLNKAVATMEGDYGRNSEAYKFVFSLTRSMELALHEKKDWLRQPNTSLVEQEGSRGVNAQGFKGKLALVTDSFCASACLDFADVVLAVPGGVHLGLPTSADTLYIDIGAQTLPSGAEFWLPLKVWRGRTRGNNQNYDPQFVFNGDINDTAAVQKWVLDQL</sequence>
<organism evidence="2 3">
    <name type="scientific">Pseudomonas jessenii</name>
    <dbReference type="NCBI Taxonomy" id="77298"/>
    <lineage>
        <taxon>Bacteria</taxon>
        <taxon>Pseudomonadati</taxon>
        <taxon>Pseudomonadota</taxon>
        <taxon>Gammaproteobacteria</taxon>
        <taxon>Pseudomonadales</taxon>
        <taxon>Pseudomonadaceae</taxon>
        <taxon>Pseudomonas</taxon>
    </lineage>
</organism>
<proteinExistence type="predicted"/>
<feature type="domain" description="Tail specific protease" evidence="1">
    <location>
        <begin position="252"/>
        <end position="416"/>
    </location>
</feature>
<dbReference type="OrthoDB" id="7266775at2"/>
<evidence type="ECO:0000313" key="2">
    <source>
        <dbReference type="EMBL" id="PYY69487.1"/>
    </source>
</evidence>
<accession>A0A2W0ENF0</accession>
<evidence type="ECO:0000313" key="3">
    <source>
        <dbReference type="Proteomes" id="UP000247437"/>
    </source>
</evidence>
<dbReference type="GO" id="GO:0006508">
    <property type="term" value="P:proteolysis"/>
    <property type="evidence" value="ECO:0007669"/>
    <property type="project" value="InterPro"/>
</dbReference>
<dbReference type="RefSeq" id="WP_110660320.1">
    <property type="nucleotide sequence ID" value="NZ_PDLL01000189.1"/>
</dbReference>
<dbReference type="GO" id="GO:0008236">
    <property type="term" value="F:serine-type peptidase activity"/>
    <property type="evidence" value="ECO:0007669"/>
    <property type="project" value="InterPro"/>
</dbReference>
<evidence type="ECO:0000259" key="1">
    <source>
        <dbReference type="Pfam" id="PF03572"/>
    </source>
</evidence>
<dbReference type="Proteomes" id="UP000247437">
    <property type="component" value="Unassembled WGS sequence"/>
</dbReference>
<gene>
    <name evidence="2" type="ORF">CRX42_16330</name>
</gene>